<evidence type="ECO:0000259" key="8">
    <source>
        <dbReference type="PROSITE" id="PS50893"/>
    </source>
</evidence>
<dbReference type="GO" id="GO:0016887">
    <property type="term" value="F:ATP hydrolysis activity"/>
    <property type="evidence" value="ECO:0007669"/>
    <property type="project" value="InterPro"/>
</dbReference>
<evidence type="ECO:0000313" key="11">
    <source>
        <dbReference type="Proteomes" id="UP001203136"/>
    </source>
</evidence>
<dbReference type="InterPro" id="IPR017871">
    <property type="entry name" value="ABC_transporter-like_CS"/>
</dbReference>
<dbReference type="InterPro" id="IPR003593">
    <property type="entry name" value="AAA+_ATPase"/>
</dbReference>
<dbReference type="GO" id="GO:0005524">
    <property type="term" value="F:ATP binding"/>
    <property type="evidence" value="ECO:0007669"/>
    <property type="project" value="UniProtKB-KW"/>
</dbReference>
<evidence type="ECO:0000256" key="4">
    <source>
        <dbReference type="ARBA" id="ARBA00022475"/>
    </source>
</evidence>
<evidence type="ECO:0000256" key="3">
    <source>
        <dbReference type="ARBA" id="ARBA00022448"/>
    </source>
</evidence>
<feature type="domain" description="ABC transporter" evidence="8">
    <location>
        <begin position="6"/>
        <end position="255"/>
    </location>
</feature>
<comment type="caution">
    <text evidence="9">The sequence shown here is derived from an EMBL/GenBank/DDBJ whole genome shotgun (WGS) entry which is preliminary data.</text>
</comment>
<dbReference type="InterPro" id="IPR027417">
    <property type="entry name" value="P-loop_NTPase"/>
</dbReference>
<evidence type="ECO:0000313" key="9">
    <source>
        <dbReference type="EMBL" id="MCK0088296.1"/>
    </source>
</evidence>
<comment type="subcellular location">
    <subcellularLocation>
        <location evidence="1">Cell membrane</location>
        <topology evidence="1">Peripheral membrane protein</topology>
    </subcellularLocation>
</comment>
<dbReference type="SUPFAM" id="SSF52540">
    <property type="entry name" value="P-loop containing nucleoside triphosphate hydrolases"/>
    <property type="match status" value="1"/>
</dbReference>
<dbReference type="Proteomes" id="UP001203136">
    <property type="component" value="Unassembled WGS sequence"/>
</dbReference>
<evidence type="ECO:0000256" key="1">
    <source>
        <dbReference type="ARBA" id="ARBA00004202"/>
    </source>
</evidence>
<dbReference type="CDD" id="cd03257">
    <property type="entry name" value="ABC_NikE_OppD_transporters"/>
    <property type="match status" value="1"/>
</dbReference>
<dbReference type="PROSITE" id="PS00211">
    <property type="entry name" value="ABC_TRANSPORTER_1"/>
    <property type="match status" value="1"/>
</dbReference>
<accession>A0AAW5F8Z7</accession>
<dbReference type="GO" id="GO:0015833">
    <property type="term" value="P:peptide transport"/>
    <property type="evidence" value="ECO:0007669"/>
    <property type="project" value="InterPro"/>
</dbReference>
<dbReference type="GeneID" id="57968686"/>
<reference evidence="9" key="1">
    <citation type="journal article" date="2022" name="Cell Host Microbe">
        <title>Colonization of the live biotherapeutic product VE303 and modulation of the microbiota and metabolites in healthy volunteers.</title>
        <authorList>
            <person name="Dsouza M."/>
            <person name="Menon R."/>
            <person name="Crossette E."/>
            <person name="Bhattarai S.K."/>
            <person name="Schneider J."/>
            <person name="Kim Y.G."/>
            <person name="Reddy S."/>
            <person name="Caballero S."/>
            <person name="Felix C."/>
            <person name="Cornacchione L."/>
            <person name="Hendrickson J."/>
            <person name="Watson A.R."/>
            <person name="Minot S.S."/>
            <person name="Greenfield N."/>
            <person name="Schopf L."/>
            <person name="Szabady R."/>
            <person name="Patarroyo J."/>
            <person name="Smith W."/>
            <person name="Harrison P."/>
            <person name="Kuijper E.J."/>
            <person name="Kelly C.P."/>
            <person name="Olle B."/>
            <person name="Bobilev D."/>
            <person name="Silber J.L."/>
            <person name="Bucci V."/>
            <person name="Roberts B."/>
            <person name="Faith J."/>
            <person name="Norman J.M."/>
        </authorList>
    </citation>
    <scope>NUCLEOTIDE SEQUENCE</scope>
    <source>
        <strain evidence="9">VE303-04</strain>
    </source>
</reference>
<dbReference type="InterPro" id="IPR050388">
    <property type="entry name" value="ABC_Ni/Peptide_Import"/>
</dbReference>
<organism evidence="9 11">
    <name type="scientific">Clostridium symbiosum</name>
    <name type="common">Bacteroides symbiosus</name>
    <dbReference type="NCBI Taxonomy" id="1512"/>
    <lineage>
        <taxon>Bacteria</taxon>
        <taxon>Bacillati</taxon>
        <taxon>Bacillota</taxon>
        <taxon>Clostridia</taxon>
        <taxon>Lachnospirales</taxon>
        <taxon>Lachnospiraceae</taxon>
        <taxon>Otoolea</taxon>
    </lineage>
</organism>
<name>A0AAW5F8Z7_CLOSY</name>
<dbReference type="SMART" id="SM00382">
    <property type="entry name" value="AAA"/>
    <property type="match status" value="1"/>
</dbReference>
<evidence type="ECO:0000256" key="6">
    <source>
        <dbReference type="ARBA" id="ARBA00022840"/>
    </source>
</evidence>
<dbReference type="EMBL" id="JAQLGM010000011">
    <property type="protein sequence ID" value="MDB1999886.1"/>
    <property type="molecule type" value="Genomic_DNA"/>
</dbReference>
<evidence type="ECO:0000256" key="5">
    <source>
        <dbReference type="ARBA" id="ARBA00022741"/>
    </source>
</evidence>
<keyword evidence="3" id="KW-0813">Transport</keyword>
<dbReference type="PANTHER" id="PTHR43297:SF2">
    <property type="entry name" value="DIPEPTIDE TRANSPORT ATP-BINDING PROTEIN DPPD"/>
    <property type="match status" value="1"/>
</dbReference>
<evidence type="ECO:0000256" key="7">
    <source>
        <dbReference type="ARBA" id="ARBA00023136"/>
    </source>
</evidence>
<dbReference type="FunFam" id="3.40.50.300:FF:000016">
    <property type="entry name" value="Oligopeptide ABC transporter ATP-binding component"/>
    <property type="match status" value="1"/>
</dbReference>
<dbReference type="Proteomes" id="UP001300871">
    <property type="component" value="Unassembled WGS sequence"/>
</dbReference>
<dbReference type="EMBL" id="JAINVB010000001">
    <property type="protein sequence ID" value="MCK0088296.1"/>
    <property type="molecule type" value="Genomic_DNA"/>
</dbReference>
<dbReference type="InterPro" id="IPR003439">
    <property type="entry name" value="ABC_transporter-like_ATP-bd"/>
</dbReference>
<dbReference type="Pfam" id="PF00005">
    <property type="entry name" value="ABC_tran"/>
    <property type="match status" value="1"/>
</dbReference>
<dbReference type="PROSITE" id="PS50893">
    <property type="entry name" value="ABC_TRANSPORTER_2"/>
    <property type="match status" value="1"/>
</dbReference>
<dbReference type="InterPro" id="IPR013563">
    <property type="entry name" value="Oligopep_ABC_C"/>
</dbReference>
<dbReference type="AlphaFoldDB" id="A0AAW5F8Z7"/>
<keyword evidence="7" id="KW-0472">Membrane</keyword>
<sequence>MEEQLLEVKNLRTSFFTHVGEVKAIRDVSFSIRKGEAVGIVGESGSGKSVTSLSIMQLQHPGKVTGGQILFHGEDLLKKNKREIRKIRSSKIAMIFQDPMTSLNALITVGAQISEAILEHEKISKKEAMERAAEMLRLVGIPDPEERLHCYPHEFSGGMRQRVMIAMALSCRPELLIADEPTTALDVTIQAQILRLLKELKERTNTAVILITHDLGVVASSCSRIIVMYGGQIMETGTVEDIFYSPLHPYTIGLLQSIPKAGGSRERLSSIAGTPPDMLKPPTGCPFYPRCEFAMHICREREVPDIPAGGDHMVRCWLCHSQAPAVEKYEMQKGGVKRGQSASD</sequence>
<dbReference type="Pfam" id="PF08352">
    <property type="entry name" value="oligo_HPY"/>
    <property type="match status" value="1"/>
</dbReference>
<evidence type="ECO:0000313" key="10">
    <source>
        <dbReference type="EMBL" id="MDB1999886.1"/>
    </source>
</evidence>
<dbReference type="Gene3D" id="3.40.50.300">
    <property type="entry name" value="P-loop containing nucleotide triphosphate hydrolases"/>
    <property type="match status" value="1"/>
</dbReference>
<keyword evidence="6 9" id="KW-0067">ATP-binding</keyword>
<dbReference type="NCBIfam" id="TIGR01727">
    <property type="entry name" value="oligo_HPY"/>
    <property type="match status" value="1"/>
</dbReference>
<comment type="similarity">
    <text evidence="2">Belongs to the ABC transporter superfamily.</text>
</comment>
<dbReference type="GO" id="GO:0005886">
    <property type="term" value="C:plasma membrane"/>
    <property type="evidence" value="ECO:0007669"/>
    <property type="project" value="UniProtKB-SubCell"/>
</dbReference>
<protein>
    <submittedName>
        <fullName evidence="9">ABC transporter ATP-binding protein</fullName>
    </submittedName>
</protein>
<dbReference type="RefSeq" id="WP_003503268.1">
    <property type="nucleotide sequence ID" value="NZ_BAABZD010000006.1"/>
</dbReference>
<evidence type="ECO:0000256" key="2">
    <source>
        <dbReference type="ARBA" id="ARBA00005417"/>
    </source>
</evidence>
<dbReference type="PANTHER" id="PTHR43297">
    <property type="entry name" value="OLIGOPEPTIDE TRANSPORT ATP-BINDING PROTEIN APPD"/>
    <property type="match status" value="1"/>
</dbReference>
<keyword evidence="4" id="KW-1003">Cell membrane</keyword>
<reference evidence="10" key="2">
    <citation type="submission" date="2023-01" db="EMBL/GenBank/DDBJ databases">
        <title>Human gut microbiome strain richness.</title>
        <authorList>
            <person name="Chen-Liaw A."/>
        </authorList>
    </citation>
    <scope>NUCLEOTIDE SEQUENCE</scope>
    <source>
        <strain evidence="10">B1_m1001713B170214d0_201011</strain>
    </source>
</reference>
<gene>
    <name evidence="9" type="ORF">K5I21_20975</name>
    <name evidence="10" type="ORF">PM006_06695</name>
</gene>
<proteinExistence type="inferred from homology"/>
<keyword evidence="5" id="KW-0547">Nucleotide-binding</keyword>